<sequence>MSSDAQPDDHPDLDALQTPPDSAAAVFGDREEVAVGYWRILATDGIDHGLMGPREVPRLWDRHILNCAVIGELIEKDERVFDVGSGAGLPGLPLAIARPDLSITLIEPLLRRSTFLERAVESLGLENVTVVRGRAEEKAVRAAVGLADVVTSRAVAPLERLAKWSAPLVRASGRMIAIKGSSAAEEIERDRAVVGRSGISELRVVTCGEILETPTTVVVGTKAERSRTKSSRRR</sequence>
<name>A0ABU2GP72_9ACTN</name>
<keyword evidence="1 6" id="KW-0963">Cytoplasm</keyword>
<dbReference type="NCBIfam" id="TIGR00138">
    <property type="entry name" value="rsmG_gidB"/>
    <property type="match status" value="1"/>
</dbReference>
<dbReference type="EMBL" id="JAVLUS010000004">
    <property type="protein sequence ID" value="MDS1113256.1"/>
    <property type="molecule type" value="Genomic_DNA"/>
</dbReference>
<comment type="function">
    <text evidence="6">Specifically methylates the N7 position of a guanine in 16S rRNA.</text>
</comment>
<comment type="similarity">
    <text evidence="6">Belongs to the methyltransferase superfamily. RNA methyltransferase RsmG family.</text>
</comment>
<feature type="region of interest" description="Disordered" evidence="7">
    <location>
        <begin position="1"/>
        <end position="20"/>
    </location>
</feature>
<gene>
    <name evidence="6 8" type="primary">rsmG</name>
    <name evidence="8" type="ORF">RD149_05700</name>
</gene>
<dbReference type="HAMAP" id="MF_00074">
    <property type="entry name" value="16SrRNA_methyltr_G"/>
    <property type="match status" value="1"/>
</dbReference>
<dbReference type="CDD" id="cd02440">
    <property type="entry name" value="AdoMet_MTases"/>
    <property type="match status" value="1"/>
</dbReference>
<keyword evidence="2 6" id="KW-0698">rRNA processing</keyword>
<dbReference type="PANTHER" id="PTHR31760">
    <property type="entry name" value="S-ADENOSYL-L-METHIONINE-DEPENDENT METHYLTRANSFERASES SUPERFAMILY PROTEIN"/>
    <property type="match status" value="1"/>
</dbReference>
<evidence type="ECO:0000256" key="7">
    <source>
        <dbReference type="SAM" id="MobiDB-lite"/>
    </source>
</evidence>
<evidence type="ECO:0000256" key="5">
    <source>
        <dbReference type="ARBA" id="ARBA00022691"/>
    </source>
</evidence>
<keyword evidence="4 6" id="KW-0808">Transferase</keyword>
<keyword evidence="9" id="KW-1185">Reference proteome</keyword>
<comment type="caution">
    <text evidence="8">The sequence shown here is derived from an EMBL/GenBank/DDBJ whole genome shotgun (WGS) entry which is preliminary data.</text>
</comment>
<protein>
    <recommendedName>
        <fullName evidence="6">Ribosomal RNA small subunit methyltransferase G</fullName>
        <ecNumber evidence="6">2.1.1.-</ecNumber>
    </recommendedName>
    <alternativeName>
        <fullName evidence="6">16S rRNA 7-methylguanosine methyltransferase</fullName>
        <shortName evidence="6">16S rRNA m7G methyltransferase</shortName>
    </alternativeName>
</protein>
<dbReference type="Pfam" id="PF02527">
    <property type="entry name" value="GidB"/>
    <property type="match status" value="1"/>
</dbReference>
<dbReference type="GO" id="GO:0008168">
    <property type="term" value="F:methyltransferase activity"/>
    <property type="evidence" value="ECO:0007669"/>
    <property type="project" value="UniProtKB-KW"/>
</dbReference>
<evidence type="ECO:0000256" key="3">
    <source>
        <dbReference type="ARBA" id="ARBA00022603"/>
    </source>
</evidence>
<dbReference type="EC" id="2.1.1.-" evidence="6"/>
<dbReference type="InterPro" id="IPR029063">
    <property type="entry name" value="SAM-dependent_MTases_sf"/>
</dbReference>
<evidence type="ECO:0000313" key="8">
    <source>
        <dbReference type="EMBL" id="MDS1113256.1"/>
    </source>
</evidence>
<comment type="subcellular location">
    <subcellularLocation>
        <location evidence="6">Cytoplasm</location>
    </subcellularLocation>
</comment>
<dbReference type="Gene3D" id="3.40.50.150">
    <property type="entry name" value="Vaccinia Virus protein VP39"/>
    <property type="match status" value="1"/>
</dbReference>
<dbReference type="PANTHER" id="PTHR31760:SF0">
    <property type="entry name" value="S-ADENOSYL-L-METHIONINE-DEPENDENT METHYLTRANSFERASES SUPERFAMILY PROTEIN"/>
    <property type="match status" value="1"/>
</dbReference>
<feature type="binding site" evidence="6">
    <location>
        <begin position="135"/>
        <end position="136"/>
    </location>
    <ligand>
        <name>S-adenosyl-L-methionine</name>
        <dbReference type="ChEBI" id="CHEBI:59789"/>
    </ligand>
</feature>
<dbReference type="SUPFAM" id="SSF53335">
    <property type="entry name" value="S-adenosyl-L-methionine-dependent methyltransferases"/>
    <property type="match status" value="1"/>
</dbReference>
<feature type="binding site" evidence="6">
    <location>
        <position position="89"/>
    </location>
    <ligand>
        <name>S-adenosyl-L-methionine</name>
        <dbReference type="ChEBI" id="CHEBI:59789"/>
    </ligand>
</feature>
<dbReference type="Proteomes" id="UP001265083">
    <property type="component" value="Unassembled WGS sequence"/>
</dbReference>
<dbReference type="InterPro" id="IPR003682">
    <property type="entry name" value="rRNA_ssu_MeTfrase_G"/>
</dbReference>
<accession>A0ABU2GP72</accession>
<reference evidence="8 9" key="1">
    <citation type="submission" date="2023-08" db="EMBL/GenBank/DDBJ databases">
        <title>Bioegradation of LLDPE and BLDPE plastic by marine bacteria from coast plastic debris.</title>
        <authorList>
            <person name="Rong Z."/>
        </authorList>
    </citation>
    <scope>NUCLEOTIDE SEQUENCE [LARGE SCALE GENOMIC DNA]</scope>
    <source>
        <strain evidence="8 9">Z-2</strain>
    </source>
</reference>
<evidence type="ECO:0000256" key="2">
    <source>
        <dbReference type="ARBA" id="ARBA00022552"/>
    </source>
</evidence>
<feature type="binding site" evidence="6">
    <location>
        <position position="153"/>
    </location>
    <ligand>
        <name>S-adenosyl-L-methionine</name>
        <dbReference type="ChEBI" id="CHEBI:59789"/>
    </ligand>
</feature>
<feature type="binding site" evidence="6">
    <location>
        <position position="84"/>
    </location>
    <ligand>
        <name>S-adenosyl-L-methionine</name>
        <dbReference type="ChEBI" id="CHEBI:59789"/>
    </ligand>
</feature>
<dbReference type="RefSeq" id="WP_310949681.1">
    <property type="nucleotide sequence ID" value="NZ_JAVLUS010000004.1"/>
</dbReference>
<organism evidence="8 9">
    <name type="scientific">Gordonia westfalica</name>
    <dbReference type="NCBI Taxonomy" id="158898"/>
    <lineage>
        <taxon>Bacteria</taxon>
        <taxon>Bacillati</taxon>
        <taxon>Actinomycetota</taxon>
        <taxon>Actinomycetes</taxon>
        <taxon>Mycobacteriales</taxon>
        <taxon>Gordoniaceae</taxon>
        <taxon>Gordonia</taxon>
    </lineage>
</organism>
<comment type="caution">
    <text evidence="6">Lacks conserved residue(s) required for the propagation of feature annotation.</text>
</comment>
<evidence type="ECO:0000313" key="9">
    <source>
        <dbReference type="Proteomes" id="UP001265083"/>
    </source>
</evidence>
<evidence type="ECO:0000256" key="6">
    <source>
        <dbReference type="HAMAP-Rule" id="MF_00074"/>
    </source>
</evidence>
<proteinExistence type="inferred from homology"/>
<evidence type="ECO:0000256" key="4">
    <source>
        <dbReference type="ARBA" id="ARBA00022679"/>
    </source>
</evidence>
<keyword evidence="5 6" id="KW-0949">S-adenosyl-L-methionine</keyword>
<dbReference type="GO" id="GO:0032259">
    <property type="term" value="P:methylation"/>
    <property type="evidence" value="ECO:0007669"/>
    <property type="project" value="UniProtKB-KW"/>
</dbReference>
<keyword evidence="3 6" id="KW-0489">Methyltransferase</keyword>
<evidence type="ECO:0000256" key="1">
    <source>
        <dbReference type="ARBA" id="ARBA00022490"/>
    </source>
</evidence>